<evidence type="ECO:0000313" key="2">
    <source>
        <dbReference type="Proteomes" id="UP000002043"/>
    </source>
</evidence>
<dbReference type="Proteomes" id="UP000002043">
    <property type="component" value="Chromosome"/>
</dbReference>
<dbReference type="HOGENOM" id="CLU_1703413_0_0_0"/>
<gene>
    <name evidence="1" type="ordered locus">Thal_0694</name>
</gene>
<proteinExistence type="predicted"/>
<name>D3SQ90_THEAH</name>
<organism evidence="1 2">
    <name type="scientific">Thermocrinis albus (strain DSM 14484 / JCM 11386 / HI 11/12)</name>
    <dbReference type="NCBI Taxonomy" id="638303"/>
    <lineage>
        <taxon>Bacteria</taxon>
        <taxon>Pseudomonadati</taxon>
        <taxon>Aquificota</taxon>
        <taxon>Aquificia</taxon>
        <taxon>Aquificales</taxon>
        <taxon>Aquificaceae</taxon>
        <taxon>Thermocrinis</taxon>
    </lineage>
</organism>
<sequence>MQQLWFFLKRLEEILNLQYKSVNIVLYAGGKFPFSPSAVLDILRYSSEAVDLLVELINALDLLDTEAEKKHVLGLAIDTMSCMEILIPSVESFSSLLMEQGFYEKTRELIDLLQEALLSMDEELLREVLNLMSGLSALLKYNLYIVSRYSNLMS</sequence>
<dbReference type="KEGG" id="tal:Thal_0694"/>
<accession>D3SQ90</accession>
<dbReference type="RefSeq" id="WP_012991734.1">
    <property type="nucleotide sequence ID" value="NC_013894.1"/>
</dbReference>
<reference evidence="2" key="1">
    <citation type="journal article" date="2010" name="Stand. Genomic Sci.">
        <title>Complete genome sequence of Thermocrinis albus type strain (HI 11/12T).</title>
        <authorList>
            <person name="Wirth R."/>
            <person name="Sikorski J."/>
            <person name="Brambilla E."/>
            <person name="Misra M."/>
            <person name="Lapidus A."/>
            <person name="Copeland A."/>
            <person name="Nolan M."/>
            <person name="Lucas S."/>
            <person name="Chen F."/>
            <person name="Tice H."/>
            <person name="Cheng J.F."/>
            <person name="Han C."/>
            <person name="Detter J.C."/>
            <person name="Tapia R."/>
            <person name="Bruce D."/>
            <person name="Goodwin L."/>
            <person name="Pitluck S."/>
            <person name="Pati A."/>
            <person name="Anderson I."/>
            <person name="Ivanova N."/>
            <person name="Mavromatis K."/>
            <person name="Mikhailova N."/>
            <person name="Chen A."/>
            <person name="Palaniappan K."/>
            <person name="Bilek Y."/>
            <person name="Hader T."/>
            <person name="Land M."/>
            <person name="Hauser L."/>
            <person name="Chang Y.J."/>
            <person name="Jeffries C.D."/>
            <person name="Tindall B.J."/>
            <person name="Rohde M."/>
            <person name="Goker M."/>
            <person name="Bristow J."/>
            <person name="Eisen J.A."/>
            <person name="Markowitz V."/>
            <person name="Hugenholtz P."/>
            <person name="Kyrpides N.C."/>
            <person name="Klenk H.P."/>
        </authorList>
    </citation>
    <scope>NUCLEOTIDE SEQUENCE [LARGE SCALE GENOMIC DNA]</scope>
    <source>
        <strain evidence="2">DSM 14484 / JCM 11386 / HI 11/12</strain>
    </source>
</reference>
<keyword evidence="2" id="KW-1185">Reference proteome</keyword>
<dbReference type="STRING" id="638303.Thal_0694"/>
<protein>
    <submittedName>
        <fullName evidence="1">Uncharacterized protein</fullName>
    </submittedName>
</protein>
<evidence type="ECO:0000313" key="1">
    <source>
        <dbReference type="EMBL" id="ADC89327.1"/>
    </source>
</evidence>
<dbReference type="EMBL" id="CP001931">
    <property type="protein sequence ID" value="ADC89327.1"/>
    <property type="molecule type" value="Genomic_DNA"/>
</dbReference>
<dbReference type="AlphaFoldDB" id="D3SQ90"/>